<dbReference type="EMBL" id="JBHSTI010000008">
    <property type="protein sequence ID" value="MFC6238579.1"/>
    <property type="molecule type" value="Genomic_DNA"/>
</dbReference>
<accession>A0ABW1T2S0</accession>
<name>A0ABW1T2S0_9ACTN</name>
<dbReference type="Proteomes" id="UP001596138">
    <property type="component" value="Unassembled WGS sequence"/>
</dbReference>
<comment type="subcellular location">
    <subcellularLocation>
        <location evidence="1">Membrane</location>
        <topology evidence="1">Multi-pass membrane protein</topology>
    </subcellularLocation>
</comment>
<proteinExistence type="predicted"/>
<keyword evidence="3 8" id="KW-0812">Transmembrane</keyword>
<dbReference type="PRINTS" id="PR00169">
    <property type="entry name" value="KCHANNEL"/>
</dbReference>
<feature type="domain" description="Potassium channel" evidence="9">
    <location>
        <begin position="138"/>
        <end position="206"/>
    </location>
</feature>
<feature type="transmembrane region" description="Helical" evidence="8">
    <location>
        <begin position="50"/>
        <end position="72"/>
    </location>
</feature>
<sequence length="242" mass="25673">MDPFAAPHGTPLQRYERASRRPLVAAAIAFVVAYALPVLLPAMPRMDADLLDLLGALLWALFLVDLGVRAVLSGRPGRWLLRHPIDVVLVLLPALRPLRELRGLTADAYTSGTRAAVGRALAAALVGVAYLMLVGAVAVLDAERSAASSHITSFGDALWWAAVTVTTVGYGDTYPVTVVGRLVAFALMLVGISLLGVLTASVAAWFVGRTREVENEVLVELRALRTEVADLRAAVDRASSAS</sequence>
<evidence type="ECO:0000256" key="3">
    <source>
        <dbReference type="ARBA" id="ARBA00022692"/>
    </source>
</evidence>
<dbReference type="RefSeq" id="WP_386766909.1">
    <property type="nucleotide sequence ID" value="NZ_JBHSTI010000008.1"/>
</dbReference>
<gene>
    <name evidence="10" type="ORF">ACFQGU_11875</name>
</gene>
<evidence type="ECO:0000256" key="5">
    <source>
        <dbReference type="ARBA" id="ARBA00023065"/>
    </source>
</evidence>
<organism evidence="10 11">
    <name type="scientific">Longivirga aurantiaca</name>
    <dbReference type="NCBI Taxonomy" id="1837743"/>
    <lineage>
        <taxon>Bacteria</taxon>
        <taxon>Bacillati</taxon>
        <taxon>Actinomycetota</taxon>
        <taxon>Actinomycetes</taxon>
        <taxon>Sporichthyales</taxon>
        <taxon>Sporichthyaceae</taxon>
        <taxon>Longivirga</taxon>
    </lineage>
</organism>
<evidence type="ECO:0000256" key="2">
    <source>
        <dbReference type="ARBA" id="ARBA00022448"/>
    </source>
</evidence>
<keyword evidence="7 10" id="KW-0407">Ion channel</keyword>
<feature type="transmembrane region" description="Helical" evidence="8">
    <location>
        <begin position="23"/>
        <end position="44"/>
    </location>
</feature>
<feature type="transmembrane region" description="Helical" evidence="8">
    <location>
        <begin position="182"/>
        <end position="207"/>
    </location>
</feature>
<dbReference type="PANTHER" id="PTHR11537">
    <property type="entry name" value="VOLTAGE-GATED POTASSIUM CHANNEL"/>
    <property type="match status" value="1"/>
</dbReference>
<dbReference type="SUPFAM" id="SSF81324">
    <property type="entry name" value="Voltage-gated potassium channels"/>
    <property type="match status" value="1"/>
</dbReference>
<dbReference type="GO" id="GO:0034220">
    <property type="term" value="P:monoatomic ion transmembrane transport"/>
    <property type="evidence" value="ECO:0007669"/>
    <property type="project" value="UniProtKB-KW"/>
</dbReference>
<reference evidence="11" key="1">
    <citation type="journal article" date="2019" name="Int. J. Syst. Evol. Microbiol.">
        <title>The Global Catalogue of Microorganisms (GCM) 10K type strain sequencing project: providing services to taxonomists for standard genome sequencing and annotation.</title>
        <authorList>
            <consortium name="The Broad Institute Genomics Platform"/>
            <consortium name="The Broad Institute Genome Sequencing Center for Infectious Disease"/>
            <person name="Wu L."/>
            <person name="Ma J."/>
        </authorList>
    </citation>
    <scope>NUCLEOTIDE SEQUENCE [LARGE SCALE GENOMIC DNA]</scope>
    <source>
        <strain evidence="11">CGMCC 4.7317</strain>
    </source>
</reference>
<dbReference type="InterPro" id="IPR013099">
    <property type="entry name" value="K_chnl_dom"/>
</dbReference>
<evidence type="ECO:0000256" key="8">
    <source>
        <dbReference type="SAM" id="Phobius"/>
    </source>
</evidence>
<keyword evidence="11" id="KW-1185">Reference proteome</keyword>
<dbReference type="InterPro" id="IPR028325">
    <property type="entry name" value="VG_K_chnl"/>
</dbReference>
<dbReference type="Gene3D" id="1.10.287.70">
    <property type="match status" value="1"/>
</dbReference>
<evidence type="ECO:0000256" key="1">
    <source>
        <dbReference type="ARBA" id="ARBA00004141"/>
    </source>
</evidence>
<dbReference type="PANTHER" id="PTHR11537:SF254">
    <property type="entry name" value="POTASSIUM VOLTAGE-GATED CHANNEL PROTEIN SHAB"/>
    <property type="match status" value="1"/>
</dbReference>
<keyword evidence="4 8" id="KW-1133">Transmembrane helix</keyword>
<evidence type="ECO:0000256" key="4">
    <source>
        <dbReference type="ARBA" id="ARBA00022989"/>
    </source>
</evidence>
<evidence type="ECO:0000256" key="6">
    <source>
        <dbReference type="ARBA" id="ARBA00023136"/>
    </source>
</evidence>
<keyword evidence="5" id="KW-0406">Ion transport</keyword>
<feature type="transmembrane region" description="Helical" evidence="8">
    <location>
        <begin position="151"/>
        <end position="170"/>
    </location>
</feature>
<evidence type="ECO:0000256" key="7">
    <source>
        <dbReference type="ARBA" id="ARBA00023303"/>
    </source>
</evidence>
<evidence type="ECO:0000313" key="11">
    <source>
        <dbReference type="Proteomes" id="UP001596138"/>
    </source>
</evidence>
<comment type="caution">
    <text evidence="10">The sequence shown here is derived from an EMBL/GenBank/DDBJ whole genome shotgun (WGS) entry which is preliminary data.</text>
</comment>
<feature type="transmembrane region" description="Helical" evidence="8">
    <location>
        <begin position="116"/>
        <end position="139"/>
    </location>
</feature>
<evidence type="ECO:0000313" key="10">
    <source>
        <dbReference type="EMBL" id="MFC6238579.1"/>
    </source>
</evidence>
<dbReference type="Pfam" id="PF07885">
    <property type="entry name" value="Ion_trans_2"/>
    <property type="match status" value="1"/>
</dbReference>
<keyword evidence="2" id="KW-0813">Transport</keyword>
<keyword evidence="6 8" id="KW-0472">Membrane</keyword>
<protein>
    <submittedName>
        <fullName evidence="10">Potassium channel family protein</fullName>
    </submittedName>
</protein>
<dbReference type="Gene3D" id="1.20.5.110">
    <property type="match status" value="1"/>
</dbReference>
<evidence type="ECO:0000259" key="9">
    <source>
        <dbReference type="Pfam" id="PF07885"/>
    </source>
</evidence>